<feature type="domain" description="DUF6699" evidence="1">
    <location>
        <begin position="58"/>
        <end position="181"/>
    </location>
</feature>
<protein>
    <recommendedName>
        <fullName evidence="1">DUF6699 domain-containing protein</fullName>
    </recommendedName>
</protein>
<evidence type="ECO:0000313" key="2">
    <source>
        <dbReference type="EMBL" id="KAJ7705009.1"/>
    </source>
</evidence>
<evidence type="ECO:0000259" key="1">
    <source>
        <dbReference type="Pfam" id="PF20415"/>
    </source>
</evidence>
<proteinExistence type="predicted"/>
<name>A0AAD7M7U4_MYCRO</name>
<dbReference type="AlphaFoldDB" id="A0AAD7M7U4"/>
<dbReference type="EMBL" id="JARKIE010000009">
    <property type="protein sequence ID" value="KAJ7705009.1"/>
    <property type="molecule type" value="Genomic_DNA"/>
</dbReference>
<evidence type="ECO:0000313" key="3">
    <source>
        <dbReference type="Proteomes" id="UP001221757"/>
    </source>
</evidence>
<dbReference type="Proteomes" id="UP001221757">
    <property type="component" value="Unassembled WGS sequence"/>
</dbReference>
<accession>A0AAD7M7U4</accession>
<dbReference type="InterPro" id="IPR046522">
    <property type="entry name" value="DUF6699"/>
</dbReference>
<organism evidence="2 3">
    <name type="scientific">Mycena rosella</name>
    <name type="common">Pink bonnet</name>
    <name type="synonym">Agaricus rosellus</name>
    <dbReference type="NCBI Taxonomy" id="1033263"/>
    <lineage>
        <taxon>Eukaryota</taxon>
        <taxon>Fungi</taxon>
        <taxon>Dikarya</taxon>
        <taxon>Basidiomycota</taxon>
        <taxon>Agaricomycotina</taxon>
        <taxon>Agaricomycetes</taxon>
        <taxon>Agaricomycetidae</taxon>
        <taxon>Agaricales</taxon>
        <taxon>Marasmiineae</taxon>
        <taxon>Mycenaceae</taxon>
        <taxon>Mycena</taxon>
    </lineage>
</organism>
<dbReference type="Pfam" id="PF20415">
    <property type="entry name" value="DUF6699"/>
    <property type="match status" value="1"/>
</dbReference>
<reference evidence="2" key="1">
    <citation type="submission" date="2023-03" db="EMBL/GenBank/DDBJ databases">
        <title>Massive genome expansion in bonnet fungi (Mycena s.s.) driven by repeated elements and novel gene families across ecological guilds.</title>
        <authorList>
            <consortium name="Lawrence Berkeley National Laboratory"/>
            <person name="Harder C.B."/>
            <person name="Miyauchi S."/>
            <person name="Viragh M."/>
            <person name="Kuo A."/>
            <person name="Thoen E."/>
            <person name="Andreopoulos B."/>
            <person name="Lu D."/>
            <person name="Skrede I."/>
            <person name="Drula E."/>
            <person name="Henrissat B."/>
            <person name="Morin E."/>
            <person name="Kohler A."/>
            <person name="Barry K."/>
            <person name="LaButti K."/>
            <person name="Morin E."/>
            <person name="Salamov A."/>
            <person name="Lipzen A."/>
            <person name="Mereny Z."/>
            <person name="Hegedus B."/>
            <person name="Baldrian P."/>
            <person name="Stursova M."/>
            <person name="Weitz H."/>
            <person name="Taylor A."/>
            <person name="Grigoriev I.V."/>
            <person name="Nagy L.G."/>
            <person name="Martin F."/>
            <person name="Kauserud H."/>
        </authorList>
    </citation>
    <scope>NUCLEOTIDE SEQUENCE</scope>
    <source>
        <strain evidence="2">CBHHK067</strain>
    </source>
</reference>
<comment type="caution">
    <text evidence="2">The sequence shown here is derived from an EMBL/GenBank/DDBJ whole genome shotgun (WGS) entry which is preliminary data.</text>
</comment>
<gene>
    <name evidence="2" type="ORF">B0H17DRAFT_1002859</name>
</gene>
<keyword evidence="3" id="KW-1185">Reference proteome</keyword>
<sequence>MGLEAPISPRGVDHIGPFEAGLHYGPVLDPLQIYALRVALRLNPLLQPLAATGARPELKWDMRLPSSDCRRSGDPMYMAWRNGRHESATFPRVTSLRLVSGAISVAARNPDVGVTCGEFIDGISRHIDQLLKVTEYDALPGIQKDALRRAYLSRADGVPGGKLMRRLDCLRRNMTFGGLWDRDALACTFELVCIPHDPQRRLGGMKMPRVV</sequence>